<dbReference type="Proteomes" id="UP000026714">
    <property type="component" value="Unassembled WGS sequence"/>
</dbReference>
<dbReference type="eggNOG" id="COG1196">
    <property type="taxonomic scope" value="Bacteria"/>
</dbReference>
<keyword evidence="4" id="KW-1185">Reference proteome</keyword>
<dbReference type="EMBL" id="AZRA01000029">
    <property type="protein sequence ID" value="KDB53142.1"/>
    <property type="molecule type" value="Genomic_DNA"/>
</dbReference>
<keyword evidence="2" id="KW-1133">Transmembrane helix</keyword>
<evidence type="ECO:0000313" key="3">
    <source>
        <dbReference type="EMBL" id="KDB53142.1"/>
    </source>
</evidence>
<gene>
    <name evidence="3" type="ORF">X805_12570</name>
</gene>
<dbReference type="STRING" id="34103.SAMN05421778_110100"/>
<keyword evidence="2" id="KW-0472">Membrane</keyword>
<evidence type="ECO:0000313" key="4">
    <source>
        <dbReference type="Proteomes" id="UP000026714"/>
    </source>
</evidence>
<sequence>MRDDMMNLPAFASSIRLVGQMLLWGGWLVPALLAWQRLLDYLNDDLARLHFTPSSALVPMPDINEAANIAAARQWMLVAALWLGLAILSACVGAWRGRAGRSASAEGPVAPVGPAAGAVALPPALAQQMDLLSRQVEACRESLAGEYARVQAMGAATDDTQRDRFARLEQRLSGLEGLLQRNGEQLGHQLGDLRERMAAGGSTNQSDFGDLATGPVPLLAGAGSADDLRRLRDLVLNLSDLKADLRLEQRQLRQRLRELPDAGGAAGSQSRPRPPRAA</sequence>
<dbReference type="AlphaFoldDB" id="A0A059KNT8"/>
<feature type="transmembrane region" description="Helical" evidence="2">
    <location>
        <begin position="21"/>
        <end position="39"/>
    </location>
</feature>
<proteinExistence type="predicted"/>
<keyword evidence="2" id="KW-0812">Transmembrane</keyword>
<evidence type="ECO:0000256" key="1">
    <source>
        <dbReference type="SAM" id="MobiDB-lite"/>
    </source>
</evidence>
<accession>A0A059KNT8</accession>
<name>A0A059KNT8_9BURK</name>
<dbReference type="PATRIC" id="fig|1286631.3.peg.1242"/>
<protein>
    <submittedName>
        <fullName evidence="3">Uncharacterized protein</fullName>
    </submittedName>
</protein>
<feature type="transmembrane region" description="Helical" evidence="2">
    <location>
        <begin position="75"/>
        <end position="95"/>
    </location>
</feature>
<reference evidence="3 4" key="1">
    <citation type="journal article" date="2014" name="FEMS Microbiol. Ecol.">
        <title>Sphaerotilus natans encrusted with nanoball-shaped Fe(III) oxide minerals formed by nitrate-reducing mixotrophic Fe(II) oxidation.</title>
        <authorList>
            <person name="Park S."/>
            <person name="Kim D.H."/>
            <person name="Lee J.H."/>
            <person name="Hur H.G."/>
        </authorList>
    </citation>
    <scope>NUCLEOTIDE SEQUENCE [LARGE SCALE GENOMIC DNA]</scope>
    <source>
        <strain evidence="3 4">DSM 6575</strain>
    </source>
</reference>
<feature type="region of interest" description="Disordered" evidence="1">
    <location>
        <begin position="257"/>
        <end position="278"/>
    </location>
</feature>
<organism evidence="3 4">
    <name type="scientific">Sphaerotilus natans subsp. natans DSM 6575</name>
    <dbReference type="NCBI Taxonomy" id="1286631"/>
    <lineage>
        <taxon>Bacteria</taxon>
        <taxon>Pseudomonadati</taxon>
        <taxon>Pseudomonadota</taxon>
        <taxon>Betaproteobacteria</taxon>
        <taxon>Burkholderiales</taxon>
        <taxon>Sphaerotilaceae</taxon>
        <taxon>Sphaerotilus</taxon>
    </lineage>
</organism>
<comment type="caution">
    <text evidence="3">The sequence shown here is derived from an EMBL/GenBank/DDBJ whole genome shotgun (WGS) entry which is preliminary data.</text>
</comment>
<evidence type="ECO:0000256" key="2">
    <source>
        <dbReference type="SAM" id="Phobius"/>
    </source>
</evidence>